<evidence type="ECO:0000256" key="1">
    <source>
        <dbReference type="ARBA" id="ARBA00001971"/>
    </source>
</evidence>
<evidence type="ECO:0000256" key="6">
    <source>
        <dbReference type="ARBA" id="ARBA00022824"/>
    </source>
</evidence>
<evidence type="ECO:0000256" key="9">
    <source>
        <dbReference type="ARBA" id="ARBA00023033"/>
    </source>
</evidence>
<dbReference type="GO" id="GO:0016705">
    <property type="term" value="F:oxidoreductase activity, acting on paired donors, with incorporation or reduction of molecular oxygen"/>
    <property type="evidence" value="ECO:0007669"/>
    <property type="project" value="InterPro"/>
</dbReference>
<dbReference type="InterPro" id="IPR001128">
    <property type="entry name" value="Cyt_P450"/>
</dbReference>
<keyword evidence="11" id="KW-0812">Transmembrane</keyword>
<keyword evidence="11" id="KW-1133">Transmembrane helix</keyword>
<keyword evidence="5" id="KW-0479">Metal-binding</keyword>
<dbReference type="Proteomes" id="UP001497623">
    <property type="component" value="Unassembled WGS sequence"/>
</dbReference>
<evidence type="ECO:0000256" key="3">
    <source>
        <dbReference type="ARBA" id="ARBA00010617"/>
    </source>
</evidence>
<dbReference type="GO" id="GO:0004497">
    <property type="term" value="F:monooxygenase activity"/>
    <property type="evidence" value="ECO:0007669"/>
    <property type="project" value="UniProtKB-KW"/>
</dbReference>
<keyword evidence="13" id="KW-1185">Reference proteome</keyword>
<sequence>MGVLDSLVRAGGLSVSSLITYSLITVVVTMVVSWIIKRQKMIAMIEKIPGPRAIPILGNALEVNVEPREMFQQIIGYTHIWSQRVSLHRIWAGPFPMISTYTASNVEVILSSNKHIDKSRDYNFLHPWLGTGLLTSTGSKWKSRRKTLTPTFHFKILEDFVDVFNVQASKLVTKLTPVADGDVVNMFPFVTCATLDIICETAMGVSPNAQDHGDSEYVQAVYKLNSLIQKRQARPWLHPNILFYLLGYGAQHDKCLNVLHGFTNKAIAQRKKIFNENKIAEKKEKEEDDIGKKKRLAFLDLLLDISDNGANLSDLDIREEVDTFMFEGHDTTSAAISWSLYLIGANPEVQ</sequence>
<comment type="caution">
    <text evidence="12">The sequence shown here is derived from an EMBL/GenBank/DDBJ whole genome shotgun (WGS) entry which is preliminary data.</text>
</comment>
<name>A0AAV2PMU8_MEGNR</name>
<evidence type="ECO:0000256" key="10">
    <source>
        <dbReference type="ARBA" id="ARBA00023136"/>
    </source>
</evidence>
<feature type="transmembrane region" description="Helical" evidence="11">
    <location>
        <begin position="12"/>
        <end position="36"/>
    </location>
</feature>
<evidence type="ECO:0000256" key="5">
    <source>
        <dbReference type="ARBA" id="ARBA00022723"/>
    </source>
</evidence>
<comment type="cofactor">
    <cofactor evidence="1">
        <name>heme</name>
        <dbReference type="ChEBI" id="CHEBI:30413"/>
    </cofactor>
</comment>
<dbReference type="AlphaFoldDB" id="A0AAV2PMU8"/>
<accession>A0AAV2PMU8</accession>
<evidence type="ECO:0008006" key="14">
    <source>
        <dbReference type="Google" id="ProtNLM"/>
    </source>
</evidence>
<dbReference type="InterPro" id="IPR002402">
    <property type="entry name" value="Cyt_P450_E_grp-II"/>
</dbReference>
<comment type="subcellular location">
    <subcellularLocation>
        <location evidence="2">Endoplasmic reticulum membrane</location>
    </subcellularLocation>
</comment>
<keyword evidence="6" id="KW-0256">Endoplasmic reticulum</keyword>
<evidence type="ECO:0000256" key="4">
    <source>
        <dbReference type="ARBA" id="ARBA00022617"/>
    </source>
</evidence>
<evidence type="ECO:0000256" key="7">
    <source>
        <dbReference type="ARBA" id="ARBA00023002"/>
    </source>
</evidence>
<organism evidence="12 13">
    <name type="scientific">Meganyctiphanes norvegica</name>
    <name type="common">Northern krill</name>
    <name type="synonym">Thysanopoda norvegica</name>
    <dbReference type="NCBI Taxonomy" id="48144"/>
    <lineage>
        <taxon>Eukaryota</taxon>
        <taxon>Metazoa</taxon>
        <taxon>Ecdysozoa</taxon>
        <taxon>Arthropoda</taxon>
        <taxon>Crustacea</taxon>
        <taxon>Multicrustacea</taxon>
        <taxon>Malacostraca</taxon>
        <taxon>Eumalacostraca</taxon>
        <taxon>Eucarida</taxon>
        <taxon>Euphausiacea</taxon>
        <taxon>Euphausiidae</taxon>
        <taxon>Meganyctiphanes</taxon>
    </lineage>
</organism>
<evidence type="ECO:0000256" key="11">
    <source>
        <dbReference type="SAM" id="Phobius"/>
    </source>
</evidence>
<feature type="non-terminal residue" evidence="12">
    <location>
        <position position="350"/>
    </location>
</feature>
<dbReference type="Pfam" id="PF00067">
    <property type="entry name" value="p450"/>
    <property type="match status" value="1"/>
</dbReference>
<evidence type="ECO:0000313" key="12">
    <source>
        <dbReference type="EMBL" id="CAL4060717.1"/>
    </source>
</evidence>
<dbReference type="InterPro" id="IPR036396">
    <property type="entry name" value="Cyt_P450_sf"/>
</dbReference>
<keyword evidence="10 11" id="KW-0472">Membrane</keyword>
<protein>
    <recommendedName>
        <fullName evidence="14">Cytochrome P450</fullName>
    </recommendedName>
</protein>
<dbReference type="GO" id="GO:0005506">
    <property type="term" value="F:iron ion binding"/>
    <property type="evidence" value="ECO:0007669"/>
    <property type="project" value="InterPro"/>
</dbReference>
<dbReference type="SUPFAM" id="SSF48264">
    <property type="entry name" value="Cytochrome P450"/>
    <property type="match status" value="1"/>
</dbReference>
<comment type="similarity">
    <text evidence="3">Belongs to the cytochrome P450 family.</text>
</comment>
<dbReference type="GO" id="GO:0005789">
    <property type="term" value="C:endoplasmic reticulum membrane"/>
    <property type="evidence" value="ECO:0007669"/>
    <property type="project" value="UniProtKB-SubCell"/>
</dbReference>
<proteinExistence type="inferred from homology"/>
<keyword evidence="9" id="KW-0503">Monooxygenase</keyword>
<dbReference type="GO" id="GO:0020037">
    <property type="term" value="F:heme binding"/>
    <property type="evidence" value="ECO:0007669"/>
    <property type="project" value="InterPro"/>
</dbReference>
<keyword evidence="8" id="KW-0408">Iron</keyword>
<dbReference type="PANTHER" id="PTHR24291">
    <property type="entry name" value="CYTOCHROME P450 FAMILY 4"/>
    <property type="match status" value="1"/>
</dbReference>
<dbReference type="EMBL" id="CAXKWB010000405">
    <property type="protein sequence ID" value="CAL4060717.1"/>
    <property type="molecule type" value="Genomic_DNA"/>
</dbReference>
<keyword evidence="7" id="KW-0560">Oxidoreductase</keyword>
<dbReference type="PANTHER" id="PTHR24291:SF189">
    <property type="entry name" value="CYTOCHROME P450 4C3-RELATED"/>
    <property type="match status" value="1"/>
</dbReference>
<dbReference type="PRINTS" id="PR00464">
    <property type="entry name" value="EP450II"/>
</dbReference>
<dbReference type="Gene3D" id="1.10.630.10">
    <property type="entry name" value="Cytochrome P450"/>
    <property type="match status" value="1"/>
</dbReference>
<keyword evidence="4" id="KW-0349">Heme</keyword>
<gene>
    <name evidence="12" type="ORF">MNOR_LOCUS1526</name>
</gene>
<reference evidence="12 13" key="1">
    <citation type="submission" date="2024-05" db="EMBL/GenBank/DDBJ databases">
        <authorList>
            <person name="Wallberg A."/>
        </authorList>
    </citation>
    <scope>NUCLEOTIDE SEQUENCE [LARGE SCALE GENOMIC DNA]</scope>
</reference>
<evidence type="ECO:0000256" key="2">
    <source>
        <dbReference type="ARBA" id="ARBA00004586"/>
    </source>
</evidence>
<dbReference type="InterPro" id="IPR050196">
    <property type="entry name" value="Cytochrome_P450_Monoox"/>
</dbReference>
<evidence type="ECO:0000256" key="8">
    <source>
        <dbReference type="ARBA" id="ARBA00023004"/>
    </source>
</evidence>
<evidence type="ECO:0000313" key="13">
    <source>
        <dbReference type="Proteomes" id="UP001497623"/>
    </source>
</evidence>